<proteinExistence type="predicted"/>
<accession>A0A0S4TLA2</accession>
<gene>
    <name evidence="1" type="ORF">RUN39_v1_10035</name>
</gene>
<organism evidence="1">
    <name type="scientific">Ralstonia solanacearum</name>
    <name type="common">Pseudomonas solanacearum</name>
    <dbReference type="NCBI Taxonomy" id="305"/>
    <lineage>
        <taxon>Bacteria</taxon>
        <taxon>Pseudomonadati</taxon>
        <taxon>Pseudomonadota</taxon>
        <taxon>Betaproteobacteria</taxon>
        <taxon>Burkholderiales</taxon>
        <taxon>Burkholderiaceae</taxon>
        <taxon>Ralstonia</taxon>
        <taxon>Ralstonia solanacearum species complex</taxon>
    </lineage>
</organism>
<sequence>MARRRQRPSVRLAPAWGSPRLGWVCRSLGSQRGMTPTSCLQLSFRDAPPGATAIRAALAAAQGVLDRSGVSPRAAFKAYRAFAAGEGGPDSLALAFARAEAEAMDTLAAYGYARYGSVSLAAL</sequence>
<name>A0A0S4TLA2_RALSL</name>
<dbReference type="AlphaFoldDB" id="A0A0S4TLA2"/>
<evidence type="ECO:0000313" key="1">
    <source>
        <dbReference type="EMBL" id="CUV10842.1"/>
    </source>
</evidence>
<dbReference type="EMBL" id="LN899819">
    <property type="protein sequence ID" value="CUV10842.1"/>
    <property type="molecule type" value="Genomic_DNA"/>
</dbReference>
<protein>
    <submittedName>
        <fullName evidence="1">Uncharacterized protein</fullName>
    </submittedName>
</protein>
<reference evidence="1" key="1">
    <citation type="submission" date="2015-10" db="EMBL/GenBank/DDBJ databases">
        <authorList>
            <person name="Gilbert D.G."/>
        </authorList>
    </citation>
    <scope>NUCLEOTIDE SEQUENCE</scope>
    <source>
        <strain evidence="1">Phyl III-seqv23</strain>
    </source>
</reference>